<dbReference type="AlphaFoldDB" id="A0A9D1W133"/>
<name>A0A9D1W133_9FIRM</name>
<dbReference type="PANTHER" id="PTHR42983:SF1">
    <property type="entry name" value="IRON-MOLYBDENUM PROTEIN"/>
    <property type="match status" value="1"/>
</dbReference>
<accession>A0A9D1W133</accession>
<dbReference type="Gene3D" id="3.30.420.130">
    <property type="entry name" value="Dinitrogenase iron-molybdenum cofactor biosynthesis domain"/>
    <property type="match status" value="1"/>
</dbReference>
<dbReference type="EMBL" id="DXEW01000028">
    <property type="protein sequence ID" value="HIX50720.1"/>
    <property type="molecule type" value="Genomic_DNA"/>
</dbReference>
<dbReference type="Proteomes" id="UP000886847">
    <property type="component" value="Unassembled WGS sequence"/>
</dbReference>
<evidence type="ECO:0000313" key="2">
    <source>
        <dbReference type="EMBL" id="HIX50720.1"/>
    </source>
</evidence>
<feature type="domain" description="Dinitrogenase iron-molybdenum cofactor biosynthesis" evidence="1">
    <location>
        <begin position="9"/>
        <end position="96"/>
    </location>
</feature>
<dbReference type="InterPro" id="IPR003731">
    <property type="entry name" value="Di-Nase_FeMo-co_biosynth"/>
</dbReference>
<protein>
    <recommendedName>
        <fullName evidence="1">Dinitrogenase iron-molybdenum cofactor biosynthesis domain-containing protein</fullName>
    </recommendedName>
</protein>
<dbReference type="SUPFAM" id="SSF53146">
    <property type="entry name" value="Nitrogenase accessory factor-like"/>
    <property type="match status" value="1"/>
</dbReference>
<evidence type="ECO:0000313" key="3">
    <source>
        <dbReference type="Proteomes" id="UP000886847"/>
    </source>
</evidence>
<dbReference type="Pfam" id="PF02579">
    <property type="entry name" value="Nitro_FeMo-Co"/>
    <property type="match status" value="1"/>
</dbReference>
<comment type="caution">
    <text evidence="2">The sequence shown here is derived from an EMBL/GenBank/DDBJ whole genome shotgun (WGS) entry which is preliminary data.</text>
</comment>
<reference evidence="2" key="2">
    <citation type="submission" date="2021-04" db="EMBL/GenBank/DDBJ databases">
        <authorList>
            <person name="Gilroy R."/>
        </authorList>
    </citation>
    <scope>NUCLEOTIDE SEQUENCE</scope>
    <source>
        <strain evidence="2">2189</strain>
    </source>
</reference>
<gene>
    <name evidence="2" type="ORF">H9851_05495</name>
</gene>
<dbReference type="InterPro" id="IPR036105">
    <property type="entry name" value="DiNase_FeMo-co_biosyn_sf"/>
</dbReference>
<proteinExistence type="predicted"/>
<dbReference type="PANTHER" id="PTHR42983">
    <property type="entry name" value="DINITROGENASE IRON-MOLYBDENUM COFACTOR PROTEIN-RELATED"/>
    <property type="match status" value="1"/>
</dbReference>
<organism evidence="2 3">
    <name type="scientific">Candidatus Borkfalkia faecavium</name>
    <dbReference type="NCBI Taxonomy" id="2838508"/>
    <lineage>
        <taxon>Bacteria</taxon>
        <taxon>Bacillati</taxon>
        <taxon>Bacillota</taxon>
        <taxon>Clostridia</taxon>
        <taxon>Christensenellales</taxon>
        <taxon>Christensenellaceae</taxon>
        <taxon>Candidatus Borkfalkia</taxon>
    </lineage>
</organism>
<reference evidence="2" key="1">
    <citation type="journal article" date="2021" name="PeerJ">
        <title>Extensive microbial diversity within the chicken gut microbiome revealed by metagenomics and culture.</title>
        <authorList>
            <person name="Gilroy R."/>
            <person name="Ravi A."/>
            <person name="Getino M."/>
            <person name="Pursley I."/>
            <person name="Horton D.L."/>
            <person name="Alikhan N.F."/>
            <person name="Baker D."/>
            <person name="Gharbi K."/>
            <person name="Hall N."/>
            <person name="Watson M."/>
            <person name="Adriaenssens E.M."/>
            <person name="Foster-Nyarko E."/>
            <person name="Jarju S."/>
            <person name="Secka A."/>
            <person name="Antonio M."/>
            <person name="Oren A."/>
            <person name="Chaudhuri R.R."/>
            <person name="La Ragione R."/>
            <person name="Hildebrand F."/>
            <person name="Pallen M.J."/>
        </authorList>
    </citation>
    <scope>NUCLEOTIDE SEQUENCE</scope>
    <source>
        <strain evidence="2">2189</strain>
    </source>
</reference>
<evidence type="ECO:0000259" key="1">
    <source>
        <dbReference type="Pfam" id="PF02579"/>
    </source>
</evidence>
<sequence>MKIAVTYEGGNVFQHFGHSQYFKVYDVEGNAVRASEVIPTDGFGHGALAGFLRGRGVEALICGGIGGGAIAALAEAGIRVYAGVSGSADGAAEAFLRGELSEGAEATCSHHGHGGHGEEGCGHGDKEDGCGHGEHGGCGGHEGHGCGGYEEGHGCGHGEGGHACH</sequence>